<keyword evidence="2 5" id="KW-0238">DNA-binding</keyword>
<organism evidence="5 6">
    <name type="scientific">Nocardioides bigeumensis</name>
    <dbReference type="NCBI Taxonomy" id="433657"/>
    <lineage>
        <taxon>Bacteria</taxon>
        <taxon>Bacillati</taxon>
        <taxon>Actinomycetota</taxon>
        <taxon>Actinomycetes</taxon>
        <taxon>Propionibacteriales</taxon>
        <taxon>Nocardioidaceae</taxon>
        <taxon>Nocardioides</taxon>
    </lineage>
</organism>
<proteinExistence type="predicted"/>
<dbReference type="Gene3D" id="3.40.50.2300">
    <property type="match status" value="2"/>
</dbReference>
<sequence length="321" mass="33642">MATIYSIAEHCGVSPSTVSRAFSRPDLVRAEVRAKILATAQELGYQPNRNARGLARGTTGAIGLTVPDITNPFFPPLVRAVENLAWHQSQSVLLVDTGEDLDRERQALLRLREQVDGIVMVSPRAASNVLRDALAGTRGVLINRASRLLPHVIVDDAPAIDVALGRLAELGHERVAYLGGPADSWMNSRRRSLLHATAPEHGLEIHDTGSYPATPEGGRAAVAALLDSRATAAVAFDDVMASGVLVELAARGVSVPSELSVLGCDDVILSSMLNPALSSIASAPAKLAAAALAALVDTELAVGLTAIPSSFVERISTGPRP</sequence>
<comment type="caution">
    <text evidence="5">The sequence shown here is derived from an EMBL/GenBank/DDBJ whole genome shotgun (WGS) entry which is preliminary data.</text>
</comment>
<feature type="domain" description="HTH lacI-type" evidence="4">
    <location>
        <begin position="2"/>
        <end position="56"/>
    </location>
</feature>
<dbReference type="SUPFAM" id="SSF47413">
    <property type="entry name" value="lambda repressor-like DNA-binding domains"/>
    <property type="match status" value="1"/>
</dbReference>
<dbReference type="CDD" id="cd01392">
    <property type="entry name" value="HTH_LacI"/>
    <property type="match status" value="1"/>
</dbReference>
<dbReference type="SMART" id="SM00354">
    <property type="entry name" value="HTH_LACI"/>
    <property type="match status" value="1"/>
</dbReference>
<dbReference type="Pfam" id="PF00356">
    <property type="entry name" value="LacI"/>
    <property type="match status" value="1"/>
</dbReference>
<dbReference type="EMBL" id="BAAAQQ010000001">
    <property type="protein sequence ID" value="GAA2113471.1"/>
    <property type="molecule type" value="Genomic_DNA"/>
</dbReference>
<dbReference type="PROSITE" id="PS50932">
    <property type="entry name" value="HTH_LACI_2"/>
    <property type="match status" value="1"/>
</dbReference>
<keyword evidence="1" id="KW-0805">Transcription regulation</keyword>
<keyword evidence="6" id="KW-1185">Reference proteome</keyword>
<keyword evidence="3" id="KW-0804">Transcription</keyword>
<name>A0ABN2XJH5_9ACTN</name>
<dbReference type="PANTHER" id="PTHR30146">
    <property type="entry name" value="LACI-RELATED TRANSCRIPTIONAL REPRESSOR"/>
    <property type="match status" value="1"/>
</dbReference>
<evidence type="ECO:0000256" key="3">
    <source>
        <dbReference type="ARBA" id="ARBA00023163"/>
    </source>
</evidence>
<dbReference type="PANTHER" id="PTHR30146:SF138">
    <property type="entry name" value="TRANSCRIPTIONAL REGULATORY PROTEIN"/>
    <property type="match status" value="1"/>
</dbReference>
<dbReference type="SUPFAM" id="SSF53822">
    <property type="entry name" value="Periplasmic binding protein-like I"/>
    <property type="match status" value="1"/>
</dbReference>
<gene>
    <name evidence="5" type="ORF">GCM10009843_01200</name>
</gene>
<dbReference type="Pfam" id="PF13377">
    <property type="entry name" value="Peripla_BP_3"/>
    <property type="match status" value="1"/>
</dbReference>
<dbReference type="InterPro" id="IPR010982">
    <property type="entry name" value="Lambda_DNA-bd_dom_sf"/>
</dbReference>
<evidence type="ECO:0000313" key="6">
    <source>
        <dbReference type="Proteomes" id="UP001500575"/>
    </source>
</evidence>
<dbReference type="RefSeq" id="WP_344301545.1">
    <property type="nucleotide sequence ID" value="NZ_BAAAQQ010000001.1"/>
</dbReference>
<evidence type="ECO:0000256" key="1">
    <source>
        <dbReference type="ARBA" id="ARBA00023015"/>
    </source>
</evidence>
<accession>A0ABN2XJH5</accession>
<evidence type="ECO:0000256" key="2">
    <source>
        <dbReference type="ARBA" id="ARBA00023125"/>
    </source>
</evidence>
<dbReference type="InterPro" id="IPR000843">
    <property type="entry name" value="HTH_LacI"/>
</dbReference>
<dbReference type="InterPro" id="IPR046335">
    <property type="entry name" value="LacI/GalR-like_sensor"/>
</dbReference>
<evidence type="ECO:0000313" key="5">
    <source>
        <dbReference type="EMBL" id="GAA2113471.1"/>
    </source>
</evidence>
<dbReference type="Gene3D" id="1.10.260.40">
    <property type="entry name" value="lambda repressor-like DNA-binding domains"/>
    <property type="match status" value="1"/>
</dbReference>
<reference evidence="5 6" key="1">
    <citation type="journal article" date="2019" name="Int. J. Syst. Evol. Microbiol.">
        <title>The Global Catalogue of Microorganisms (GCM) 10K type strain sequencing project: providing services to taxonomists for standard genome sequencing and annotation.</title>
        <authorList>
            <consortium name="The Broad Institute Genomics Platform"/>
            <consortium name="The Broad Institute Genome Sequencing Center for Infectious Disease"/>
            <person name="Wu L."/>
            <person name="Ma J."/>
        </authorList>
    </citation>
    <scope>NUCLEOTIDE SEQUENCE [LARGE SCALE GENOMIC DNA]</scope>
    <source>
        <strain evidence="5 6">JCM 16021</strain>
    </source>
</reference>
<dbReference type="InterPro" id="IPR028082">
    <property type="entry name" value="Peripla_BP_I"/>
</dbReference>
<protein>
    <submittedName>
        <fullName evidence="5">LacI family DNA-binding transcriptional regulator</fullName>
    </submittedName>
</protein>
<dbReference type="Proteomes" id="UP001500575">
    <property type="component" value="Unassembled WGS sequence"/>
</dbReference>
<dbReference type="CDD" id="cd06267">
    <property type="entry name" value="PBP1_LacI_sugar_binding-like"/>
    <property type="match status" value="1"/>
</dbReference>
<dbReference type="GO" id="GO:0003677">
    <property type="term" value="F:DNA binding"/>
    <property type="evidence" value="ECO:0007669"/>
    <property type="project" value="UniProtKB-KW"/>
</dbReference>
<evidence type="ECO:0000259" key="4">
    <source>
        <dbReference type="PROSITE" id="PS50932"/>
    </source>
</evidence>